<dbReference type="PROSITE" id="PS50089">
    <property type="entry name" value="ZF_RING_2"/>
    <property type="match status" value="1"/>
</dbReference>
<evidence type="ECO:0000256" key="10">
    <source>
        <dbReference type="ARBA" id="ARBA00022989"/>
    </source>
</evidence>
<gene>
    <name evidence="16" type="ORF">BB560_005283</name>
</gene>
<evidence type="ECO:0000256" key="3">
    <source>
        <dbReference type="ARBA" id="ARBA00012483"/>
    </source>
</evidence>
<keyword evidence="4" id="KW-0808">Transferase</keyword>
<dbReference type="SUPFAM" id="SSF57850">
    <property type="entry name" value="RING/U-box"/>
    <property type="match status" value="1"/>
</dbReference>
<evidence type="ECO:0000256" key="5">
    <source>
        <dbReference type="ARBA" id="ARBA00022692"/>
    </source>
</evidence>
<evidence type="ECO:0000256" key="6">
    <source>
        <dbReference type="ARBA" id="ARBA00022723"/>
    </source>
</evidence>
<keyword evidence="7 12" id="KW-0863">Zinc-finger</keyword>
<dbReference type="InterPro" id="IPR013083">
    <property type="entry name" value="Znf_RING/FYVE/PHD"/>
</dbReference>
<protein>
    <recommendedName>
        <fullName evidence="3">RING-type E3 ubiquitin transferase</fullName>
        <ecNumber evidence="3">2.3.2.27</ecNumber>
    </recommendedName>
</protein>
<accession>A0A2T9Z6W3</accession>
<evidence type="ECO:0000256" key="1">
    <source>
        <dbReference type="ARBA" id="ARBA00000900"/>
    </source>
</evidence>
<keyword evidence="6" id="KW-0479">Metal-binding</keyword>
<feature type="non-terminal residue" evidence="16">
    <location>
        <position position="1"/>
    </location>
</feature>
<comment type="subcellular location">
    <subcellularLocation>
        <location evidence="2">Membrane</location>
        <topology evidence="2">Multi-pass membrane protein</topology>
    </subcellularLocation>
</comment>
<keyword evidence="10 14" id="KW-1133">Transmembrane helix</keyword>
<evidence type="ECO:0000256" key="8">
    <source>
        <dbReference type="ARBA" id="ARBA00022786"/>
    </source>
</evidence>
<keyword evidence="5 14" id="KW-0812">Transmembrane</keyword>
<dbReference type="Gene3D" id="3.30.40.10">
    <property type="entry name" value="Zinc/RING finger domain, C3HC4 (zinc finger)"/>
    <property type="match status" value="1"/>
</dbReference>
<reference evidence="16 17" key="1">
    <citation type="journal article" date="2018" name="MBio">
        <title>Comparative Genomics Reveals the Core Gene Toolbox for the Fungus-Insect Symbiosis.</title>
        <authorList>
            <person name="Wang Y."/>
            <person name="Stata M."/>
            <person name="Wang W."/>
            <person name="Stajich J.E."/>
            <person name="White M.M."/>
            <person name="Moncalvo J.M."/>
        </authorList>
    </citation>
    <scope>NUCLEOTIDE SEQUENCE [LARGE SCALE GENOMIC DNA]</scope>
    <source>
        <strain evidence="16 17">SC-DP-2</strain>
    </source>
</reference>
<dbReference type="Pfam" id="PF13639">
    <property type="entry name" value="zf-RING_2"/>
    <property type="match status" value="1"/>
</dbReference>
<dbReference type="Proteomes" id="UP000245609">
    <property type="component" value="Unassembled WGS sequence"/>
</dbReference>
<evidence type="ECO:0000256" key="14">
    <source>
        <dbReference type="SAM" id="Phobius"/>
    </source>
</evidence>
<feature type="region of interest" description="Disordered" evidence="13">
    <location>
        <begin position="124"/>
        <end position="151"/>
    </location>
</feature>
<evidence type="ECO:0000256" key="4">
    <source>
        <dbReference type="ARBA" id="ARBA00022679"/>
    </source>
</evidence>
<dbReference type="PANTHER" id="PTHR45977">
    <property type="entry name" value="TARGET OF ERK KINASE MPK-1"/>
    <property type="match status" value="1"/>
</dbReference>
<evidence type="ECO:0000256" key="13">
    <source>
        <dbReference type="SAM" id="MobiDB-lite"/>
    </source>
</evidence>
<evidence type="ECO:0000313" key="17">
    <source>
        <dbReference type="Proteomes" id="UP000245609"/>
    </source>
</evidence>
<evidence type="ECO:0000313" key="16">
    <source>
        <dbReference type="EMBL" id="PVV00341.1"/>
    </source>
</evidence>
<feature type="domain" description="RING-type" evidence="15">
    <location>
        <begin position="154"/>
        <end position="196"/>
    </location>
</feature>
<keyword evidence="8" id="KW-0833">Ubl conjugation pathway</keyword>
<keyword evidence="17" id="KW-1185">Reference proteome</keyword>
<sequence>TLDSSLDNIGSSRDKSSIGDRLFIGIGIFLFAITIIATMKTIRILIEARRRNRRNDVDNDANRDLRQPRSFFSTDPIVYSDFMVAMRPIANTAPQNGTEQVKGSSLSQTDLNIYPLIHLSEALKEKSKSSQETPSRSERANDEPKKEDSKPTECSFCFEKIKMTDKVRDIPCSHLFHATCLDSWLLAFGDQCPTCRFSLAKRRN</sequence>
<organism evidence="16 17">
    <name type="scientific">Smittium megazygosporum</name>
    <dbReference type="NCBI Taxonomy" id="133381"/>
    <lineage>
        <taxon>Eukaryota</taxon>
        <taxon>Fungi</taxon>
        <taxon>Fungi incertae sedis</taxon>
        <taxon>Zoopagomycota</taxon>
        <taxon>Kickxellomycotina</taxon>
        <taxon>Harpellomycetes</taxon>
        <taxon>Harpellales</taxon>
        <taxon>Legeriomycetaceae</taxon>
        <taxon>Smittium</taxon>
    </lineage>
</organism>
<dbReference type="GO" id="GO:0016567">
    <property type="term" value="P:protein ubiquitination"/>
    <property type="evidence" value="ECO:0007669"/>
    <property type="project" value="TreeGrafter"/>
</dbReference>
<evidence type="ECO:0000256" key="2">
    <source>
        <dbReference type="ARBA" id="ARBA00004141"/>
    </source>
</evidence>
<evidence type="ECO:0000256" key="11">
    <source>
        <dbReference type="ARBA" id="ARBA00023136"/>
    </source>
</evidence>
<evidence type="ECO:0000259" key="15">
    <source>
        <dbReference type="PROSITE" id="PS50089"/>
    </source>
</evidence>
<dbReference type="GO" id="GO:0006511">
    <property type="term" value="P:ubiquitin-dependent protein catabolic process"/>
    <property type="evidence" value="ECO:0007669"/>
    <property type="project" value="TreeGrafter"/>
</dbReference>
<evidence type="ECO:0000256" key="7">
    <source>
        <dbReference type="ARBA" id="ARBA00022771"/>
    </source>
</evidence>
<evidence type="ECO:0000256" key="12">
    <source>
        <dbReference type="PROSITE-ProRule" id="PRU00175"/>
    </source>
</evidence>
<dbReference type="InterPro" id="IPR001841">
    <property type="entry name" value="Znf_RING"/>
</dbReference>
<dbReference type="GO" id="GO:0008270">
    <property type="term" value="F:zinc ion binding"/>
    <property type="evidence" value="ECO:0007669"/>
    <property type="project" value="UniProtKB-KW"/>
</dbReference>
<comment type="caution">
    <text evidence="16">The sequence shown here is derived from an EMBL/GenBank/DDBJ whole genome shotgun (WGS) entry which is preliminary data.</text>
</comment>
<feature type="transmembrane region" description="Helical" evidence="14">
    <location>
        <begin position="22"/>
        <end position="46"/>
    </location>
</feature>
<dbReference type="EC" id="2.3.2.27" evidence="3"/>
<dbReference type="PANTHER" id="PTHR45977:SF4">
    <property type="entry name" value="RING-TYPE DOMAIN-CONTAINING PROTEIN"/>
    <property type="match status" value="1"/>
</dbReference>
<keyword evidence="9" id="KW-0862">Zinc</keyword>
<comment type="catalytic activity">
    <reaction evidence="1">
        <text>S-ubiquitinyl-[E2 ubiquitin-conjugating enzyme]-L-cysteine + [acceptor protein]-L-lysine = [E2 ubiquitin-conjugating enzyme]-L-cysteine + N(6)-ubiquitinyl-[acceptor protein]-L-lysine.</text>
        <dbReference type="EC" id="2.3.2.27"/>
    </reaction>
</comment>
<dbReference type="AlphaFoldDB" id="A0A2T9Z6W3"/>
<proteinExistence type="predicted"/>
<evidence type="ECO:0000256" key="9">
    <source>
        <dbReference type="ARBA" id="ARBA00022833"/>
    </source>
</evidence>
<dbReference type="GO" id="GO:0061630">
    <property type="term" value="F:ubiquitin protein ligase activity"/>
    <property type="evidence" value="ECO:0007669"/>
    <property type="project" value="UniProtKB-EC"/>
</dbReference>
<dbReference type="OrthoDB" id="8062037at2759"/>
<dbReference type="SMART" id="SM00184">
    <property type="entry name" value="RING"/>
    <property type="match status" value="1"/>
</dbReference>
<dbReference type="STRING" id="133381.A0A2T9Z6W3"/>
<name>A0A2T9Z6W3_9FUNG</name>
<dbReference type="EMBL" id="MBFS01002074">
    <property type="protein sequence ID" value="PVV00341.1"/>
    <property type="molecule type" value="Genomic_DNA"/>
</dbReference>
<dbReference type="GO" id="GO:0016020">
    <property type="term" value="C:membrane"/>
    <property type="evidence" value="ECO:0007669"/>
    <property type="project" value="UniProtKB-SubCell"/>
</dbReference>
<keyword evidence="11 14" id="KW-0472">Membrane</keyword>